<proteinExistence type="predicted"/>
<keyword evidence="2" id="KW-1185">Reference proteome</keyword>
<accession>A0A821L2T2</accession>
<organism evidence="1 2">
    <name type="scientific">Rotaria magnacalcarata</name>
    <dbReference type="NCBI Taxonomy" id="392030"/>
    <lineage>
        <taxon>Eukaryota</taxon>
        <taxon>Metazoa</taxon>
        <taxon>Spiralia</taxon>
        <taxon>Gnathifera</taxon>
        <taxon>Rotifera</taxon>
        <taxon>Eurotatoria</taxon>
        <taxon>Bdelloidea</taxon>
        <taxon>Philodinida</taxon>
        <taxon>Philodinidae</taxon>
        <taxon>Rotaria</taxon>
    </lineage>
</organism>
<protein>
    <submittedName>
        <fullName evidence="1">Uncharacterized protein</fullName>
    </submittedName>
</protein>
<evidence type="ECO:0000313" key="2">
    <source>
        <dbReference type="Proteomes" id="UP000663866"/>
    </source>
</evidence>
<sequence length="72" mass="7974">MYGGGVDRMAKLMERKLADSYGLAIRQSGATTKSTAVILLDVITKSHFIVDLDPDQAVLTMQRYCRAAFLHN</sequence>
<feature type="non-terminal residue" evidence="1">
    <location>
        <position position="72"/>
    </location>
</feature>
<gene>
    <name evidence="1" type="ORF">OVN521_LOCUS49935</name>
</gene>
<reference evidence="1" key="1">
    <citation type="submission" date="2021-02" db="EMBL/GenBank/DDBJ databases">
        <authorList>
            <person name="Nowell W R."/>
        </authorList>
    </citation>
    <scope>NUCLEOTIDE SEQUENCE</scope>
</reference>
<dbReference type="Proteomes" id="UP000663866">
    <property type="component" value="Unassembled WGS sequence"/>
</dbReference>
<name>A0A821L2T2_9BILA</name>
<dbReference type="AlphaFoldDB" id="A0A821L2T2"/>
<comment type="caution">
    <text evidence="1">The sequence shown here is derived from an EMBL/GenBank/DDBJ whole genome shotgun (WGS) entry which is preliminary data.</text>
</comment>
<evidence type="ECO:0000313" key="1">
    <source>
        <dbReference type="EMBL" id="CAF4744558.1"/>
    </source>
</evidence>
<dbReference type="EMBL" id="CAJOBG010112169">
    <property type="protein sequence ID" value="CAF4744558.1"/>
    <property type="molecule type" value="Genomic_DNA"/>
</dbReference>